<accession>A0ACB9EHA9</accession>
<reference evidence="1 2" key="2">
    <citation type="journal article" date="2022" name="Mol. Ecol. Resour.">
        <title>The genomes of chicory, endive, great burdock and yacon provide insights into Asteraceae paleo-polyploidization history and plant inulin production.</title>
        <authorList>
            <person name="Fan W."/>
            <person name="Wang S."/>
            <person name="Wang H."/>
            <person name="Wang A."/>
            <person name="Jiang F."/>
            <person name="Liu H."/>
            <person name="Zhao H."/>
            <person name="Xu D."/>
            <person name="Zhang Y."/>
        </authorList>
    </citation>
    <scope>NUCLEOTIDE SEQUENCE [LARGE SCALE GENOMIC DNA]</scope>
    <source>
        <strain evidence="2">cv. Niubang</strain>
    </source>
</reference>
<keyword evidence="2" id="KW-1185">Reference proteome</keyword>
<gene>
    <name evidence="1" type="ORF">L6452_05508</name>
</gene>
<dbReference type="Proteomes" id="UP001055879">
    <property type="component" value="Linkage Group LG02"/>
</dbReference>
<evidence type="ECO:0000313" key="2">
    <source>
        <dbReference type="Proteomes" id="UP001055879"/>
    </source>
</evidence>
<dbReference type="EMBL" id="CM042048">
    <property type="protein sequence ID" value="KAI3757963.1"/>
    <property type="molecule type" value="Genomic_DNA"/>
</dbReference>
<comment type="caution">
    <text evidence="1">The sequence shown here is derived from an EMBL/GenBank/DDBJ whole genome shotgun (WGS) entry which is preliminary data.</text>
</comment>
<proteinExistence type="predicted"/>
<name>A0ACB9EHA9_ARCLA</name>
<evidence type="ECO:0000313" key="1">
    <source>
        <dbReference type="EMBL" id="KAI3757963.1"/>
    </source>
</evidence>
<sequence length="817" mass="91353">MGFGKFGLLIWVMSTMCLMKCSLQFDPVDNYLIDCGSSRNSSVGDRVFLADTSDHRFLSNPEQASVKTANSQPISSTYGSSLYTTARVFNATSNYTFPVNEHGRHFIRLHFFPFALVGETYNLSDARFSVSAHGFTLLRDFQPDTTPSVKEYSFNITSDRLVITFVPSANSFAFLNALEVVSHPDELIPATAQTVELPRNHHNLMTLGLETVARVNMGNQTVSPENDTLWRFWNSDGKFITQNNFVQFVSNTSSVKYTAGGPTRDIAPLSVYGTATKLDTESNPYLLLNMTWSFNADPEFSYLVRFHFCDIIERPPSQLVLNIYLNSMSVAKDLNLGEKMSNIWGAPYYIDAVTRLSGKRMLNVSIGTSLALGAYPESILNGLEIMKISNSKGNLDEIDTGTKSKQKVWVIATLAGGSVFFVVVLGCLFFIKSRRNRRKSLIVKQSMQENLSPNMDTDGNAIFSMSKIGYRFPLIAVHEATDKFSESLVIGIGGFGKVYKGVLSDGTQVAVKRGAPQSHQGLAEFQTEVEMLSQFRHRHLVSLIGYCDERNEMIIIYEYMENGTLKNHLYGSDLPKLNWRQRLEICIGSARGLHYLHTSSSKAIIHRDVKSANILLDEKLMAKVADFGLSKSGPELDQTHVSTAVKGSFGYLDPEYMTRQQLTEKSDVYSFGVVMFEILCGRPVIDPSRPRGMVNLVEWVREWQKKGELEKVFDPFLVGKMKQESLEKFVEIAEKCLAEQGVDRPTMGDVLWNLEFALQLEGIEVKRRQTDNDSPVGELENGVVSTVLSEGSVGEFAGVSMSRVFSEMVKGEKPEMR</sequence>
<protein>
    <submittedName>
        <fullName evidence="1">Uncharacterized protein</fullName>
    </submittedName>
</protein>
<reference evidence="2" key="1">
    <citation type="journal article" date="2022" name="Mol. Ecol. Resour.">
        <title>The genomes of chicory, endive, great burdock and yacon provide insights into Asteraceae palaeo-polyploidization history and plant inulin production.</title>
        <authorList>
            <person name="Fan W."/>
            <person name="Wang S."/>
            <person name="Wang H."/>
            <person name="Wang A."/>
            <person name="Jiang F."/>
            <person name="Liu H."/>
            <person name="Zhao H."/>
            <person name="Xu D."/>
            <person name="Zhang Y."/>
        </authorList>
    </citation>
    <scope>NUCLEOTIDE SEQUENCE [LARGE SCALE GENOMIC DNA]</scope>
    <source>
        <strain evidence="2">cv. Niubang</strain>
    </source>
</reference>
<organism evidence="1 2">
    <name type="scientific">Arctium lappa</name>
    <name type="common">Greater burdock</name>
    <name type="synonym">Lappa major</name>
    <dbReference type="NCBI Taxonomy" id="4217"/>
    <lineage>
        <taxon>Eukaryota</taxon>
        <taxon>Viridiplantae</taxon>
        <taxon>Streptophyta</taxon>
        <taxon>Embryophyta</taxon>
        <taxon>Tracheophyta</taxon>
        <taxon>Spermatophyta</taxon>
        <taxon>Magnoliopsida</taxon>
        <taxon>eudicotyledons</taxon>
        <taxon>Gunneridae</taxon>
        <taxon>Pentapetalae</taxon>
        <taxon>asterids</taxon>
        <taxon>campanulids</taxon>
        <taxon>Asterales</taxon>
        <taxon>Asteraceae</taxon>
        <taxon>Carduoideae</taxon>
        <taxon>Cardueae</taxon>
        <taxon>Arctiinae</taxon>
        <taxon>Arctium</taxon>
    </lineage>
</organism>